<gene>
    <name evidence="1" type="ORF">LGQ03_01130</name>
</gene>
<dbReference type="Proteomes" id="UP001138961">
    <property type="component" value="Unassembled WGS sequence"/>
</dbReference>
<evidence type="ECO:0000313" key="1">
    <source>
        <dbReference type="EMBL" id="MCB5197834.1"/>
    </source>
</evidence>
<evidence type="ECO:0000313" key="2">
    <source>
        <dbReference type="Proteomes" id="UP001138961"/>
    </source>
</evidence>
<reference evidence="1" key="1">
    <citation type="submission" date="2021-10" db="EMBL/GenBank/DDBJ databases">
        <title>Loktanella gaetbuli sp. nov., isolated from a tidal flat.</title>
        <authorList>
            <person name="Park S."/>
            <person name="Yoon J.-H."/>
        </authorList>
    </citation>
    <scope>NUCLEOTIDE SEQUENCE</scope>
    <source>
        <strain evidence="1">TSTF-M6</strain>
    </source>
</reference>
<keyword evidence="2" id="KW-1185">Reference proteome</keyword>
<sequence>MARPDWRNKMIIKDDPEGHGRAAALSRQHEIAGLYATLRAAILKEIKTLGASDGAPPKLLIGKIGELSAAHLILLKAEEAFREKYAQDDATILDYDTLRDEIGCALDRIRASLATEGVSDGAE</sequence>
<name>A0ABS8BQF3_9RHOB</name>
<protein>
    <submittedName>
        <fullName evidence="1">Uncharacterized protein</fullName>
    </submittedName>
</protein>
<dbReference type="EMBL" id="JAJATZ010000001">
    <property type="protein sequence ID" value="MCB5197834.1"/>
    <property type="molecule type" value="Genomic_DNA"/>
</dbReference>
<accession>A0ABS8BQF3</accession>
<dbReference type="RefSeq" id="WP_226746912.1">
    <property type="nucleotide sequence ID" value="NZ_JAJATZ010000001.1"/>
</dbReference>
<proteinExistence type="predicted"/>
<organism evidence="1 2">
    <name type="scientific">Loktanella gaetbuli</name>
    <dbReference type="NCBI Taxonomy" id="2881335"/>
    <lineage>
        <taxon>Bacteria</taxon>
        <taxon>Pseudomonadati</taxon>
        <taxon>Pseudomonadota</taxon>
        <taxon>Alphaproteobacteria</taxon>
        <taxon>Rhodobacterales</taxon>
        <taxon>Roseobacteraceae</taxon>
        <taxon>Loktanella</taxon>
    </lineage>
</organism>
<comment type="caution">
    <text evidence="1">The sequence shown here is derived from an EMBL/GenBank/DDBJ whole genome shotgun (WGS) entry which is preliminary data.</text>
</comment>